<proteinExistence type="inferred from homology"/>
<keyword evidence="8" id="KW-1185">Reference proteome</keyword>
<dbReference type="SUPFAM" id="SSF46785">
    <property type="entry name" value="Winged helix' DNA-binding domain"/>
    <property type="match status" value="1"/>
</dbReference>
<dbReference type="Pfam" id="PF00126">
    <property type="entry name" value="HTH_1"/>
    <property type="match status" value="1"/>
</dbReference>
<comment type="similarity">
    <text evidence="1">Belongs to the LysR transcriptional regulatory family.</text>
</comment>
<dbReference type="Pfam" id="PF03466">
    <property type="entry name" value="LysR_substrate"/>
    <property type="match status" value="1"/>
</dbReference>
<dbReference type="RefSeq" id="WP_256507889.1">
    <property type="nucleotide sequence ID" value="NZ_CP101740.1"/>
</dbReference>
<keyword evidence="3" id="KW-0238">DNA-binding</keyword>
<evidence type="ECO:0000259" key="6">
    <source>
        <dbReference type="PROSITE" id="PS50931"/>
    </source>
</evidence>
<sequence length="307" mass="33771">MKLRQLEYLVAIADTQSFAKAALLLNVSQPTLSQQIRTLEDDLGLPLLERSPNGVWPTPAGREVIDRARAILRDLRELDHVARRAGSRVSGTIRFGTTPTLGPYLLSPVIAELHQSLPDLRIHVREGIPIYQTDDLAKGQIDLYLGPLPISNHLFQVEPLFRERLYLVVAKDHLLAGCRAVTADQLAGLPVLSIDQRHQYHRQIANIADQFGMRLAPDYEGTSLDSLHQMAASGLGAAILPQLYLASEVGGFAGLTVVDVAGWDAYRSIALAWRKSNVLGEHFAMIGESIARLARSLTLEKLETPQA</sequence>
<dbReference type="Gene3D" id="3.40.190.10">
    <property type="entry name" value="Periplasmic binding protein-like II"/>
    <property type="match status" value="2"/>
</dbReference>
<evidence type="ECO:0000313" key="7">
    <source>
        <dbReference type="EMBL" id="UUL84054.1"/>
    </source>
</evidence>
<dbReference type="InterPro" id="IPR000847">
    <property type="entry name" value="LysR_HTH_N"/>
</dbReference>
<evidence type="ECO:0000256" key="4">
    <source>
        <dbReference type="ARBA" id="ARBA00023159"/>
    </source>
</evidence>
<reference evidence="7" key="1">
    <citation type="submission" date="2022-07" db="EMBL/GenBank/DDBJ databases">
        <title>Sphingomonas sp. nov., a novel bacterium isolated from the north slope of the Mount Everest.</title>
        <authorList>
            <person name="Cui X."/>
            <person name="Liu Y."/>
        </authorList>
    </citation>
    <scope>NUCLEOTIDE SEQUENCE</scope>
    <source>
        <strain evidence="7">S5-59</strain>
    </source>
</reference>
<name>A0ABY5LAQ2_9SPHN</name>
<keyword evidence="4" id="KW-0010">Activator</keyword>
<dbReference type="InterPro" id="IPR005119">
    <property type="entry name" value="LysR_subst-bd"/>
</dbReference>
<dbReference type="InterPro" id="IPR036388">
    <property type="entry name" value="WH-like_DNA-bd_sf"/>
</dbReference>
<evidence type="ECO:0000256" key="5">
    <source>
        <dbReference type="ARBA" id="ARBA00023163"/>
    </source>
</evidence>
<dbReference type="CDD" id="cd08411">
    <property type="entry name" value="PBP2_OxyR"/>
    <property type="match status" value="1"/>
</dbReference>
<keyword evidence="5" id="KW-0804">Transcription</keyword>
<keyword evidence="2" id="KW-0805">Transcription regulation</keyword>
<dbReference type="PRINTS" id="PR00039">
    <property type="entry name" value="HTHLYSR"/>
</dbReference>
<dbReference type="Proteomes" id="UP001058533">
    <property type="component" value="Chromosome"/>
</dbReference>
<dbReference type="InterPro" id="IPR036390">
    <property type="entry name" value="WH_DNA-bd_sf"/>
</dbReference>
<evidence type="ECO:0000256" key="3">
    <source>
        <dbReference type="ARBA" id="ARBA00023125"/>
    </source>
</evidence>
<dbReference type="PANTHER" id="PTHR30346:SF26">
    <property type="entry name" value="HYDROGEN PEROXIDE-INDUCIBLE GENES ACTIVATOR"/>
    <property type="match status" value="1"/>
</dbReference>
<protein>
    <submittedName>
        <fullName evidence="7">Hydrogen peroxide-inducible genes activator</fullName>
    </submittedName>
</protein>
<evidence type="ECO:0000313" key="8">
    <source>
        <dbReference type="Proteomes" id="UP001058533"/>
    </source>
</evidence>
<dbReference type="Gene3D" id="1.10.10.10">
    <property type="entry name" value="Winged helix-like DNA-binding domain superfamily/Winged helix DNA-binding domain"/>
    <property type="match status" value="1"/>
</dbReference>
<evidence type="ECO:0000256" key="2">
    <source>
        <dbReference type="ARBA" id="ARBA00023015"/>
    </source>
</evidence>
<accession>A0ABY5LAQ2</accession>
<gene>
    <name evidence="7" type="ORF">NMP03_07680</name>
</gene>
<organism evidence="7 8">
    <name type="scientific">Sphingomonas qomolangmaensis</name>
    <dbReference type="NCBI Taxonomy" id="2918765"/>
    <lineage>
        <taxon>Bacteria</taxon>
        <taxon>Pseudomonadati</taxon>
        <taxon>Pseudomonadota</taxon>
        <taxon>Alphaproteobacteria</taxon>
        <taxon>Sphingomonadales</taxon>
        <taxon>Sphingomonadaceae</taxon>
        <taxon>Sphingomonas</taxon>
    </lineage>
</organism>
<dbReference type="SUPFAM" id="SSF53850">
    <property type="entry name" value="Periplasmic binding protein-like II"/>
    <property type="match status" value="1"/>
</dbReference>
<dbReference type="PROSITE" id="PS50931">
    <property type="entry name" value="HTH_LYSR"/>
    <property type="match status" value="1"/>
</dbReference>
<evidence type="ECO:0000256" key="1">
    <source>
        <dbReference type="ARBA" id="ARBA00009437"/>
    </source>
</evidence>
<feature type="domain" description="HTH lysR-type" evidence="6">
    <location>
        <begin position="1"/>
        <end position="58"/>
    </location>
</feature>
<dbReference type="PANTHER" id="PTHR30346">
    <property type="entry name" value="TRANSCRIPTIONAL DUAL REGULATOR HCAR-RELATED"/>
    <property type="match status" value="1"/>
</dbReference>
<dbReference type="EMBL" id="CP101740">
    <property type="protein sequence ID" value="UUL84054.1"/>
    <property type="molecule type" value="Genomic_DNA"/>
</dbReference>